<sequence length="68" mass="6798">MLRAVAAGRCQLGAGWQPVLMVDGLVIADILAGQRLVVAGLVYPPDTATPLGPAVLTPAGRAALAPPV</sequence>
<keyword evidence="2" id="KW-1185">Reference proteome</keyword>
<evidence type="ECO:0000313" key="1">
    <source>
        <dbReference type="EMBL" id="MFD1535023.1"/>
    </source>
</evidence>
<accession>A0ABW4FWU2</accession>
<name>A0ABW4FWU2_9PSEU</name>
<proteinExistence type="predicted"/>
<dbReference type="EMBL" id="JBHUCP010000048">
    <property type="protein sequence ID" value="MFD1535023.1"/>
    <property type="molecule type" value="Genomic_DNA"/>
</dbReference>
<dbReference type="RefSeq" id="WP_343973087.1">
    <property type="nucleotide sequence ID" value="NZ_BAAAJG010000003.1"/>
</dbReference>
<reference evidence="2" key="1">
    <citation type="journal article" date="2019" name="Int. J. Syst. Evol. Microbiol.">
        <title>The Global Catalogue of Microorganisms (GCM) 10K type strain sequencing project: providing services to taxonomists for standard genome sequencing and annotation.</title>
        <authorList>
            <consortium name="The Broad Institute Genomics Platform"/>
            <consortium name="The Broad Institute Genome Sequencing Center for Infectious Disease"/>
            <person name="Wu L."/>
            <person name="Ma J."/>
        </authorList>
    </citation>
    <scope>NUCLEOTIDE SEQUENCE [LARGE SCALE GENOMIC DNA]</scope>
    <source>
        <strain evidence="2">JCM 12165</strain>
    </source>
</reference>
<dbReference type="Proteomes" id="UP001597145">
    <property type="component" value="Unassembled WGS sequence"/>
</dbReference>
<evidence type="ECO:0000313" key="2">
    <source>
        <dbReference type="Proteomes" id="UP001597145"/>
    </source>
</evidence>
<comment type="caution">
    <text evidence="1">The sequence shown here is derived from an EMBL/GenBank/DDBJ whole genome shotgun (WGS) entry which is preliminary data.</text>
</comment>
<organism evidence="1 2">
    <name type="scientific">Pseudonocardia aurantiaca</name>
    <dbReference type="NCBI Taxonomy" id="75290"/>
    <lineage>
        <taxon>Bacteria</taxon>
        <taxon>Bacillati</taxon>
        <taxon>Actinomycetota</taxon>
        <taxon>Actinomycetes</taxon>
        <taxon>Pseudonocardiales</taxon>
        <taxon>Pseudonocardiaceae</taxon>
        <taxon>Pseudonocardia</taxon>
    </lineage>
</organism>
<protein>
    <submittedName>
        <fullName evidence="1">Uncharacterized protein</fullName>
    </submittedName>
</protein>
<gene>
    <name evidence="1" type="ORF">ACFSCY_36990</name>
</gene>